<comment type="caution">
    <text evidence="1">The sequence shown here is derived from an EMBL/GenBank/DDBJ whole genome shotgun (WGS) entry which is preliminary data.</text>
</comment>
<keyword evidence="2" id="KW-1185">Reference proteome</keyword>
<name>A0A7W8MUG1_9BACL</name>
<dbReference type="EMBL" id="JACHEP010000001">
    <property type="protein sequence ID" value="MBB5323141.1"/>
    <property type="molecule type" value="Genomic_DNA"/>
</dbReference>
<protein>
    <submittedName>
        <fullName evidence="1">Uncharacterized protein</fullName>
    </submittedName>
</protein>
<organism evidence="1 2">
    <name type="scientific">Anoxybacteroides tepidamans</name>
    <dbReference type="NCBI Taxonomy" id="265948"/>
    <lineage>
        <taxon>Bacteria</taxon>
        <taxon>Bacillati</taxon>
        <taxon>Bacillota</taxon>
        <taxon>Bacilli</taxon>
        <taxon>Bacillales</taxon>
        <taxon>Anoxybacillaceae</taxon>
        <taxon>Anoxybacteroides</taxon>
    </lineage>
</organism>
<evidence type="ECO:0000313" key="1">
    <source>
        <dbReference type="EMBL" id="MBB5323141.1"/>
    </source>
</evidence>
<dbReference type="Proteomes" id="UP000520011">
    <property type="component" value="Unassembled WGS sequence"/>
</dbReference>
<dbReference type="AlphaFoldDB" id="A0A7W8MUG1"/>
<evidence type="ECO:0000313" key="2">
    <source>
        <dbReference type="Proteomes" id="UP000520011"/>
    </source>
</evidence>
<proteinExistence type="predicted"/>
<gene>
    <name evidence="1" type="ORF">HNQ34_000218</name>
</gene>
<reference evidence="1 2" key="1">
    <citation type="submission" date="2020-08" db="EMBL/GenBank/DDBJ databases">
        <title>Genomic Encyclopedia of Type Strains, Phase IV (KMG-IV): sequencing the most valuable type-strain genomes for metagenomic binning, comparative biology and taxonomic classification.</title>
        <authorList>
            <person name="Goeker M."/>
        </authorList>
    </citation>
    <scope>NUCLEOTIDE SEQUENCE [LARGE SCALE GENOMIC DNA]</scope>
    <source>
        <strain evidence="1 2">DSM 16325</strain>
    </source>
</reference>
<sequence>MIRGGFPLHLSSRKRMKPGNDVMFSFLGYDALRVLIGIDPNYISDQEIKRLIHLINL</sequence>
<accession>A0A7W8MUG1</accession>